<comment type="caution">
    <text evidence="1">The sequence shown here is derived from an EMBL/GenBank/DDBJ whole genome shotgun (WGS) entry which is preliminary data.</text>
</comment>
<name>A0A9X3ISM5_9GAMM</name>
<dbReference type="EMBL" id="JAPNOA010000026">
    <property type="protein sequence ID" value="MCY0965405.1"/>
    <property type="molecule type" value="Genomic_DNA"/>
</dbReference>
<accession>A0A9X3ISM5</accession>
<gene>
    <name evidence="1" type="ORF">OUO13_09420</name>
</gene>
<keyword evidence="2" id="KW-1185">Reference proteome</keyword>
<proteinExistence type="predicted"/>
<organism evidence="1 2">
    <name type="scientific">Parathalassolituus penaei</name>
    <dbReference type="NCBI Taxonomy" id="2997323"/>
    <lineage>
        <taxon>Bacteria</taxon>
        <taxon>Pseudomonadati</taxon>
        <taxon>Pseudomonadota</taxon>
        <taxon>Gammaproteobacteria</taxon>
        <taxon>Oceanospirillales</taxon>
        <taxon>Oceanospirillaceae</taxon>
        <taxon>Parathalassolituus</taxon>
    </lineage>
</organism>
<reference evidence="1" key="1">
    <citation type="submission" date="2022-11" db="EMBL/GenBank/DDBJ databases">
        <title>Parathalassolutuus dongxingensis gen. nov., sp. nov., a novel member of family Oceanospirillaceae isolated from a coastal shrimp pond in Guangxi, China.</title>
        <authorList>
            <person name="Chen H."/>
        </authorList>
    </citation>
    <scope>NUCLEOTIDE SEQUENCE</scope>
    <source>
        <strain evidence="1">G-43</strain>
    </source>
</reference>
<dbReference type="RefSeq" id="WP_283173617.1">
    <property type="nucleotide sequence ID" value="NZ_JAPNOA010000026.1"/>
</dbReference>
<dbReference type="Proteomes" id="UP001150830">
    <property type="component" value="Unassembled WGS sequence"/>
</dbReference>
<protein>
    <submittedName>
        <fullName evidence="1">Uncharacterized protein</fullName>
    </submittedName>
</protein>
<dbReference type="AlphaFoldDB" id="A0A9X3ISM5"/>
<sequence length="149" mass="16245">MSKVNWNSGFWLGCVLWLAGSQNLWAVQPIAQPERLQSADAAVVAAAVTEVLTAWAGSDATNEIEIGEQLLMAWSTSTGTVAHWFDQQPVALEHWLAVQDYLFLSMMALNGEDAVKQQRDALVLLLQKAGSSPAAAVYSQRLQALELTF</sequence>
<evidence type="ECO:0000313" key="2">
    <source>
        <dbReference type="Proteomes" id="UP001150830"/>
    </source>
</evidence>
<evidence type="ECO:0000313" key="1">
    <source>
        <dbReference type="EMBL" id="MCY0965405.1"/>
    </source>
</evidence>